<dbReference type="OrthoDB" id="600613at2"/>
<dbReference type="InterPro" id="IPR013105">
    <property type="entry name" value="TPR_2"/>
</dbReference>
<feature type="repeat" description="TPR" evidence="3">
    <location>
        <begin position="181"/>
        <end position="214"/>
    </location>
</feature>
<dbReference type="PROSITE" id="PS50005">
    <property type="entry name" value="TPR"/>
    <property type="match status" value="3"/>
</dbReference>
<dbReference type="Gene3D" id="1.25.40.10">
    <property type="entry name" value="Tetratricopeptide repeat domain"/>
    <property type="match status" value="3"/>
</dbReference>
<dbReference type="InterPro" id="IPR019734">
    <property type="entry name" value="TPR_rpt"/>
</dbReference>
<evidence type="ECO:0000256" key="2">
    <source>
        <dbReference type="ARBA" id="ARBA00022803"/>
    </source>
</evidence>
<proteinExistence type="predicted"/>
<sequence>MSKKTSNVISISKGADLYFAKANNYYLKNDIEKALEYYKRAMVIEPDNSINHFNVASLLGEMGELSESNKIFRQTLKINPELIECWFFMGINYGQMQKYRKAKMCFEKYLQLAPEGEHSQQARDILSAFQSSDFTMDFIDKRDLQKIEQLCSKGIELVEKGEYVKGEKLFKEAKKINSKVTAPINNLALTYYYQGDLKKAIAESKLALSIEPNNIYSLCNIIAFYKEAKDEVNLRAMVKQLANIDIDGLYTEEIIKLAVTYGSLGKDSIAASYLSLVLQEEPNNFKALYYAAIADFNRKKFKLSKGKWIRLQEIEPGNPFTAYYTNLINKIIKKEKEFSKLSYQIKVPYNSLLEIIKILSSSDLKEKVNQYWDDNSLLDSLIWVLNKGDNSLKEPLINLMLSLQDGKYLAAIVDFCYDIQQNYNQRNFAFQKILDFNYSFSCCEFWRNDIYENQRGWTEPQRLVLQRAIKKIELKKELVFIYTAQAIWNDYILKEKPIIRNIDTWVKALVALVISEVGCTKRDKEIIQDIDFKERGIKEKMLKIKKVLYGI</sequence>
<feature type="repeat" description="TPR" evidence="3">
    <location>
        <begin position="83"/>
        <end position="116"/>
    </location>
</feature>
<name>A0A1M6NMU8_9FIRM</name>
<keyword evidence="5" id="KW-1185">Reference proteome</keyword>
<reference evidence="5" key="1">
    <citation type="submission" date="2016-11" db="EMBL/GenBank/DDBJ databases">
        <authorList>
            <person name="Varghese N."/>
            <person name="Submissions S."/>
        </authorList>
    </citation>
    <scope>NUCLEOTIDE SEQUENCE [LARGE SCALE GENOMIC DNA]</scope>
    <source>
        <strain evidence="5">DSM 14826</strain>
    </source>
</reference>
<keyword evidence="2 3" id="KW-0802">TPR repeat</keyword>
<evidence type="ECO:0000313" key="4">
    <source>
        <dbReference type="EMBL" id="SHJ97015.1"/>
    </source>
</evidence>
<accession>A0A1M6NMU8</accession>
<dbReference type="AlphaFoldDB" id="A0A1M6NMU8"/>
<dbReference type="RefSeq" id="WP_072907117.1">
    <property type="nucleotide sequence ID" value="NZ_FRAI01000010.1"/>
</dbReference>
<dbReference type="Proteomes" id="UP000243547">
    <property type="component" value="Unassembled WGS sequence"/>
</dbReference>
<dbReference type="SMART" id="SM00028">
    <property type="entry name" value="TPR"/>
    <property type="match status" value="6"/>
</dbReference>
<protein>
    <submittedName>
        <fullName evidence="4">Tfp pilus assembly protein PilF</fullName>
    </submittedName>
</protein>
<keyword evidence="1" id="KW-0677">Repeat</keyword>
<gene>
    <name evidence="4" type="ORF">SAMN02745227_01189</name>
</gene>
<evidence type="ECO:0000313" key="5">
    <source>
        <dbReference type="Proteomes" id="UP000243547"/>
    </source>
</evidence>
<dbReference type="Pfam" id="PF07719">
    <property type="entry name" value="TPR_2"/>
    <property type="match status" value="1"/>
</dbReference>
<dbReference type="PANTHER" id="PTHR45586:SF1">
    <property type="entry name" value="LIPOPOLYSACCHARIDE ASSEMBLY PROTEIN B"/>
    <property type="match status" value="1"/>
</dbReference>
<dbReference type="SUPFAM" id="SSF48452">
    <property type="entry name" value="TPR-like"/>
    <property type="match status" value="2"/>
</dbReference>
<dbReference type="EMBL" id="FRAI01000010">
    <property type="protein sequence ID" value="SHJ97015.1"/>
    <property type="molecule type" value="Genomic_DNA"/>
</dbReference>
<organism evidence="4 5">
    <name type="scientific">Anaerobranca californiensis DSM 14826</name>
    <dbReference type="NCBI Taxonomy" id="1120989"/>
    <lineage>
        <taxon>Bacteria</taxon>
        <taxon>Bacillati</taxon>
        <taxon>Bacillota</taxon>
        <taxon>Clostridia</taxon>
        <taxon>Eubacteriales</taxon>
        <taxon>Proteinivoracaceae</taxon>
        <taxon>Anaerobranca</taxon>
    </lineage>
</organism>
<dbReference type="InterPro" id="IPR051012">
    <property type="entry name" value="CellSynth/LPSAsmb/PSIAsmb"/>
</dbReference>
<feature type="repeat" description="TPR" evidence="3">
    <location>
        <begin position="15"/>
        <end position="48"/>
    </location>
</feature>
<dbReference type="Pfam" id="PF13181">
    <property type="entry name" value="TPR_8"/>
    <property type="match status" value="2"/>
</dbReference>
<dbReference type="PANTHER" id="PTHR45586">
    <property type="entry name" value="TPR REPEAT-CONTAINING PROTEIN PA4667"/>
    <property type="match status" value="1"/>
</dbReference>
<dbReference type="STRING" id="1120989.SAMN02745227_01189"/>
<evidence type="ECO:0000256" key="1">
    <source>
        <dbReference type="ARBA" id="ARBA00022737"/>
    </source>
</evidence>
<dbReference type="InterPro" id="IPR011990">
    <property type="entry name" value="TPR-like_helical_dom_sf"/>
</dbReference>
<evidence type="ECO:0000256" key="3">
    <source>
        <dbReference type="PROSITE-ProRule" id="PRU00339"/>
    </source>
</evidence>
<dbReference type="PROSITE" id="PS50293">
    <property type="entry name" value="TPR_REGION"/>
    <property type="match status" value="1"/>
</dbReference>